<organism evidence="1 2">
    <name type="scientific">Acinetobacter pittii</name>
    <name type="common">Acinetobacter genomosp. 3</name>
    <dbReference type="NCBI Taxonomy" id="48296"/>
    <lineage>
        <taxon>Bacteria</taxon>
        <taxon>Pseudomonadati</taxon>
        <taxon>Pseudomonadota</taxon>
        <taxon>Gammaproteobacteria</taxon>
        <taxon>Moraxellales</taxon>
        <taxon>Moraxellaceae</taxon>
        <taxon>Acinetobacter</taxon>
        <taxon>Acinetobacter calcoaceticus/baumannii complex</taxon>
    </lineage>
</organism>
<evidence type="ECO:0000313" key="2">
    <source>
        <dbReference type="Proteomes" id="UP000254410"/>
    </source>
</evidence>
<proteinExistence type="predicted"/>
<dbReference type="EMBL" id="CP033540">
    <property type="protein sequence ID" value="AZC00446.1"/>
    <property type="molecule type" value="Genomic_DNA"/>
</dbReference>
<accession>A0A3G6YJZ8</accession>
<protein>
    <submittedName>
        <fullName evidence="1">Uncharacterized protein</fullName>
    </submittedName>
</protein>
<reference evidence="1 2" key="2">
    <citation type="submission" date="2018-12" db="EMBL/GenBank/DDBJ databases">
        <title>Molecular Epidemiology of Emerging Carbapenem-Resistance in Acinetobacter nosocomialis and Acinetobacter pittii in Taiwan, 2010-2014.</title>
        <authorList>
            <person name="Huang W.-C."/>
            <person name="Wang H.-Y."/>
            <person name="Lai J.-F."/>
            <person name="Lauderdale T.-L."/>
            <person name="Sytwu H.-K."/>
        </authorList>
    </citation>
    <scope>NUCLEOTIDE SEQUENCE [LARGE SCALE GENOMIC DNA]</scope>
    <source>
        <strain evidence="1 2">2014S06-099</strain>
    </source>
</reference>
<dbReference type="AlphaFoldDB" id="A0A3G6YJZ8"/>
<name>A0A3G6YJZ8_ACIPI</name>
<dbReference type="Proteomes" id="UP000254410">
    <property type="component" value="Chromosome"/>
</dbReference>
<evidence type="ECO:0000313" key="1">
    <source>
        <dbReference type="EMBL" id="AZC00446.1"/>
    </source>
</evidence>
<sequence>MLLLKYIDLLEVFAKELSIPILPNNSHLDYIPTQFLCEYFKTICKYDGIIFNSSFGYGKNIVLFTQENVCGEEIVDYYHVSQISHNFHLLEK</sequence>
<reference evidence="1 2" key="1">
    <citation type="submission" date="2018-11" db="EMBL/GenBank/DDBJ databases">
        <authorList>
            <person name="Kuo S.-C."/>
            <person name="Chen F.-J."/>
            <person name="Liao Y.-C."/>
        </authorList>
    </citation>
    <scope>NUCLEOTIDE SEQUENCE [LARGE SCALE GENOMIC DNA]</scope>
    <source>
        <strain evidence="1 2">2014S06-099</strain>
    </source>
</reference>
<gene>
    <name evidence="1" type="ORF">DKE52_008015</name>
</gene>